<reference evidence="7 8" key="1">
    <citation type="submission" date="2015-02" db="EMBL/GenBank/DDBJ databases">
        <authorList>
            <person name="Chooi Y.-H."/>
        </authorList>
    </citation>
    <scope>NUCLEOTIDE SEQUENCE [LARGE SCALE GENOMIC DNA]</scope>
    <source>
        <strain evidence="7">E3</strain>
    </source>
</reference>
<dbReference type="SUPFAM" id="SSF50978">
    <property type="entry name" value="WD40 repeat-like"/>
    <property type="match status" value="1"/>
</dbReference>
<feature type="repeat" description="WD" evidence="4">
    <location>
        <begin position="417"/>
        <end position="452"/>
    </location>
</feature>
<sequence>MGRKVVGRRGKAKRNRNSGGSSSTQAAQCAQEFLDGLNSKAVCGPDRERPPVPDESAMQEDKVVTTEDVEFQDDEDDVEPVVDEEVVAVDCAMEEDDDDENGDGMRTVWNPRVHGSLKEGEVLEFDSTAYTVYHSLRVEWPCLTFDHIRDTLGAVRVRPPHTLTIASGTQAANASDNKVCLWRVSNLCTTKHDDDSDDESDDDDGDEADGKVGDQPVIVDREFAHPGSVNRLRSCPHVPAVLATWADTGRVHIWDAKHHVAALERSSPNAVFDLKPMFTFAGHSAEGFAVDWSPVVAGRLATGDCNRGIHVWEPHESTWNVSSSAYKGHARSVEDIQWSPSEQGVFASCSVDRSIRIWDTRTQQKSMLAVNDAHAGDVNVISWNGTVPHLMASGSDDGSFKVWDLRAFKSGRAAGFFQWHDKPITAIQWHPTQDSVLGVTSEDDSCTIWDMSVELDREEMALRPGAGGADLGGVDIPPQLIFVHRGQTQIKDLRFHPQIPSLIATTAYDGFNFFKPDNLDAA</sequence>
<evidence type="ECO:0000256" key="5">
    <source>
        <dbReference type="SAM" id="MobiDB-lite"/>
    </source>
</evidence>
<evidence type="ECO:0000259" key="6">
    <source>
        <dbReference type="Pfam" id="PF12265"/>
    </source>
</evidence>
<dbReference type="InterPro" id="IPR051972">
    <property type="entry name" value="Glutamate-rich_WD_repeat"/>
</dbReference>
<dbReference type="Gene3D" id="2.130.10.10">
    <property type="entry name" value="YVTN repeat-like/Quinoprotein amine dehydrogenase"/>
    <property type="match status" value="1"/>
</dbReference>
<dbReference type="Pfam" id="PF12265">
    <property type="entry name" value="CAF1C_H4-bd"/>
    <property type="match status" value="1"/>
</dbReference>
<dbReference type="SMART" id="SM00320">
    <property type="entry name" value="WD40"/>
    <property type="match status" value="6"/>
</dbReference>
<accession>A0A0G4J3S9</accession>
<evidence type="ECO:0000256" key="3">
    <source>
        <dbReference type="ARBA" id="ARBA00040876"/>
    </source>
</evidence>
<feature type="region of interest" description="Disordered" evidence="5">
    <location>
        <begin position="1"/>
        <end position="27"/>
    </location>
</feature>
<dbReference type="AlphaFoldDB" id="A0A0G4J3S9"/>
<feature type="compositionally biased region" description="Acidic residues" evidence="5">
    <location>
        <begin position="195"/>
        <end position="207"/>
    </location>
</feature>
<protein>
    <recommendedName>
        <fullName evidence="3">Glutamate-rich WD repeat-containing protein 1</fullName>
    </recommendedName>
</protein>
<feature type="region of interest" description="Disordered" evidence="5">
    <location>
        <begin position="42"/>
        <end position="79"/>
    </location>
</feature>
<proteinExistence type="predicted"/>
<dbReference type="Proteomes" id="UP000039324">
    <property type="component" value="Unassembled WGS sequence"/>
</dbReference>
<name>A0A0G4J3S9_PLABS</name>
<evidence type="ECO:0000313" key="8">
    <source>
        <dbReference type="Proteomes" id="UP000039324"/>
    </source>
</evidence>
<dbReference type="PROSITE" id="PS50294">
    <property type="entry name" value="WD_REPEATS_REGION"/>
    <property type="match status" value="2"/>
</dbReference>
<dbReference type="PANTHER" id="PTHR45903:SF1">
    <property type="entry name" value="GLUTAMATE-RICH WD REPEAT-CONTAINING PROTEIN 1"/>
    <property type="match status" value="1"/>
</dbReference>
<keyword evidence="1 4" id="KW-0853">WD repeat</keyword>
<feature type="compositionally biased region" description="Basic residues" evidence="5">
    <location>
        <begin position="1"/>
        <end position="16"/>
    </location>
</feature>
<dbReference type="OMA" id="RHWKPNA"/>
<keyword evidence="2" id="KW-0677">Repeat</keyword>
<feature type="compositionally biased region" description="Acidic residues" evidence="5">
    <location>
        <begin position="67"/>
        <end position="79"/>
    </location>
</feature>
<feature type="region of interest" description="Disordered" evidence="5">
    <location>
        <begin position="192"/>
        <end position="215"/>
    </location>
</feature>
<dbReference type="GO" id="GO:0042254">
    <property type="term" value="P:ribosome biogenesis"/>
    <property type="evidence" value="ECO:0007669"/>
    <property type="project" value="TreeGrafter"/>
</dbReference>
<dbReference type="PANTHER" id="PTHR45903">
    <property type="entry name" value="GLUTAMATE-RICH WD REPEAT-CONTAINING PROTEIN 1"/>
    <property type="match status" value="1"/>
</dbReference>
<evidence type="ECO:0000256" key="4">
    <source>
        <dbReference type="PROSITE-ProRule" id="PRU00221"/>
    </source>
</evidence>
<dbReference type="GO" id="GO:0005730">
    <property type="term" value="C:nucleolus"/>
    <property type="evidence" value="ECO:0007669"/>
    <property type="project" value="TreeGrafter"/>
</dbReference>
<dbReference type="PROSITE" id="PS50082">
    <property type="entry name" value="WD_REPEATS_2"/>
    <property type="match status" value="3"/>
</dbReference>
<feature type="repeat" description="WD" evidence="4">
    <location>
        <begin position="371"/>
        <end position="406"/>
    </location>
</feature>
<dbReference type="OrthoDB" id="2161379at2759"/>
<keyword evidence="8" id="KW-1185">Reference proteome</keyword>
<dbReference type="InterPro" id="IPR015943">
    <property type="entry name" value="WD40/YVTN_repeat-like_dom_sf"/>
</dbReference>
<dbReference type="PRINTS" id="PR00320">
    <property type="entry name" value="GPROTEINBRPT"/>
</dbReference>
<gene>
    <name evidence="7" type="ORF">PBRA_008867</name>
</gene>
<feature type="domain" description="Histone-binding protein RBBP4-like N-terminal" evidence="6">
    <location>
        <begin position="121"/>
        <end position="188"/>
    </location>
</feature>
<evidence type="ECO:0000256" key="1">
    <source>
        <dbReference type="ARBA" id="ARBA00022574"/>
    </source>
</evidence>
<feature type="repeat" description="WD" evidence="4">
    <location>
        <begin position="326"/>
        <end position="368"/>
    </location>
</feature>
<organism evidence="7 8">
    <name type="scientific">Plasmodiophora brassicae</name>
    <name type="common">Clubroot disease agent</name>
    <dbReference type="NCBI Taxonomy" id="37360"/>
    <lineage>
        <taxon>Eukaryota</taxon>
        <taxon>Sar</taxon>
        <taxon>Rhizaria</taxon>
        <taxon>Endomyxa</taxon>
        <taxon>Phytomyxea</taxon>
        <taxon>Plasmodiophorida</taxon>
        <taxon>Plasmodiophoridae</taxon>
        <taxon>Plasmodiophora</taxon>
    </lineage>
</organism>
<dbReference type="EMBL" id="CDSF01000123">
    <property type="protein sequence ID" value="CEP02283.1"/>
    <property type="molecule type" value="Genomic_DNA"/>
</dbReference>
<dbReference type="Pfam" id="PF00400">
    <property type="entry name" value="WD40"/>
    <property type="match status" value="3"/>
</dbReference>
<dbReference type="InterPro" id="IPR001680">
    <property type="entry name" value="WD40_rpt"/>
</dbReference>
<evidence type="ECO:0000256" key="2">
    <source>
        <dbReference type="ARBA" id="ARBA00022737"/>
    </source>
</evidence>
<dbReference type="InterPro" id="IPR020472">
    <property type="entry name" value="WD40_PAC1"/>
</dbReference>
<dbReference type="InterPro" id="IPR022052">
    <property type="entry name" value="Histone-bd_RBBP4-like_N"/>
</dbReference>
<dbReference type="STRING" id="37360.A0A0G4J3S9"/>
<evidence type="ECO:0000313" key="7">
    <source>
        <dbReference type="EMBL" id="CEP02283.1"/>
    </source>
</evidence>
<dbReference type="InterPro" id="IPR036322">
    <property type="entry name" value="WD40_repeat_dom_sf"/>
</dbReference>